<dbReference type="Proteomes" id="UP000565262">
    <property type="component" value="Unassembled WGS sequence"/>
</dbReference>
<dbReference type="RefSeq" id="WP_182808554.1">
    <property type="nucleotide sequence ID" value="NZ_JACJFM010000009.1"/>
</dbReference>
<sequence>MDTKRLPKSEFILQADLALSQIKKKKPGVVVLADDNALKYVGPGAWAAGFPIVFLGINSNPRYYLNLDDRVSGVLERPPVKIAVTSLMRVNPDVRKVLLLMDGGATSEAILETSFHNQKHNKIGWVEADVVLTSQFSEWKSRIKEAHMQGYDLIMIGNYARMTDENNQPVDVSVVGEWTGKHSEIPVFSLWHYGIEKGMAIGGLVMSGEVQGEEAATIVNQFLANKKFVMPLIRTPSRGEYIFSRSELRRWNIKLPTDISEQVSWKE</sequence>
<gene>
    <name evidence="1" type="ORF">H4O21_09140</name>
</gene>
<reference evidence="1 2" key="1">
    <citation type="submission" date="2020-08" db="EMBL/GenBank/DDBJ databases">
        <title>Oceanospirillum sp. nov. isolated from marine sediment.</title>
        <authorList>
            <person name="Ji X."/>
        </authorList>
    </citation>
    <scope>NUCLEOTIDE SEQUENCE [LARGE SCALE GENOMIC DNA]</scope>
    <source>
        <strain evidence="1 2">D5</strain>
    </source>
</reference>
<dbReference type="PANTHER" id="PTHR35271:SF1">
    <property type="entry name" value="ABC TRANSPORTER, SUBSTRATE-BINDING LIPOPROTEIN"/>
    <property type="match status" value="1"/>
</dbReference>
<comment type="caution">
    <text evidence="1">The sequence shown here is derived from an EMBL/GenBank/DDBJ whole genome shotgun (WGS) entry which is preliminary data.</text>
</comment>
<dbReference type="AlphaFoldDB" id="A0A839IQG3"/>
<dbReference type="PANTHER" id="PTHR35271">
    <property type="entry name" value="ABC TRANSPORTER, SUBSTRATE-BINDING LIPOPROTEIN-RELATED"/>
    <property type="match status" value="1"/>
</dbReference>
<dbReference type="EMBL" id="JACJFM010000009">
    <property type="protein sequence ID" value="MBB1486772.1"/>
    <property type="molecule type" value="Genomic_DNA"/>
</dbReference>
<organism evidence="1 2">
    <name type="scientific">Oceanospirillum sediminis</name>
    <dbReference type="NCBI Taxonomy" id="2760088"/>
    <lineage>
        <taxon>Bacteria</taxon>
        <taxon>Pseudomonadati</taxon>
        <taxon>Pseudomonadota</taxon>
        <taxon>Gammaproteobacteria</taxon>
        <taxon>Oceanospirillales</taxon>
        <taxon>Oceanospirillaceae</taxon>
        <taxon>Oceanospirillum</taxon>
    </lineage>
</organism>
<keyword evidence="2" id="KW-1185">Reference proteome</keyword>
<evidence type="ECO:0000313" key="1">
    <source>
        <dbReference type="EMBL" id="MBB1486772.1"/>
    </source>
</evidence>
<evidence type="ECO:0000313" key="2">
    <source>
        <dbReference type="Proteomes" id="UP000565262"/>
    </source>
</evidence>
<accession>A0A839IQG3</accession>
<proteinExistence type="predicted"/>
<name>A0A839IQG3_9GAMM</name>
<dbReference type="InterPro" id="IPR007487">
    <property type="entry name" value="ABC_transpt-TYRBP-like"/>
</dbReference>
<dbReference type="Gene3D" id="3.40.50.2300">
    <property type="match status" value="2"/>
</dbReference>
<protein>
    <submittedName>
        <fullName evidence="1">Uncharacterized protein</fullName>
    </submittedName>
</protein>